<proteinExistence type="predicted"/>
<dbReference type="AGR" id="RGD:150343523"/>
<dbReference type="AlphaFoldDB" id="A0A8I6A1V9"/>
<evidence type="ECO:0000313" key="3">
    <source>
        <dbReference type="Proteomes" id="UP000002494"/>
    </source>
</evidence>
<organism evidence="2 3">
    <name type="scientific">Rattus norvegicus</name>
    <name type="common">Rat</name>
    <dbReference type="NCBI Taxonomy" id="10116"/>
    <lineage>
        <taxon>Eukaryota</taxon>
        <taxon>Metazoa</taxon>
        <taxon>Chordata</taxon>
        <taxon>Craniata</taxon>
        <taxon>Vertebrata</taxon>
        <taxon>Euteleostomi</taxon>
        <taxon>Mammalia</taxon>
        <taxon>Eutheria</taxon>
        <taxon>Euarchontoglires</taxon>
        <taxon>Glires</taxon>
        <taxon>Rodentia</taxon>
        <taxon>Myomorpha</taxon>
        <taxon>Muroidea</taxon>
        <taxon>Muridae</taxon>
        <taxon>Murinae</taxon>
        <taxon>Rattus</taxon>
    </lineage>
</organism>
<keyword evidence="3" id="KW-1185">Reference proteome</keyword>
<accession>A0A8I6A1V9</accession>
<sequence length="58" mass="6496">MAWSLPFTSSASSILEVKDRQTLKEVPSYHKSSHRGHTPSQSPKDQAYHFHGSEVTKA</sequence>
<evidence type="ECO:0000256" key="1">
    <source>
        <dbReference type="SAM" id="MobiDB-lite"/>
    </source>
</evidence>
<dbReference type="OMA" id="YHKSSHR"/>
<evidence type="ECO:0000313" key="4">
    <source>
        <dbReference type="RGD" id="150343523"/>
    </source>
</evidence>
<protein>
    <submittedName>
        <fullName evidence="2">RIKEN cDNA 4930455H04 gene</fullName>
    </submittedName>
</protein>
<gene>
    <name evidence="2 4" type="primary">4930455H04Rik</name>
</gene>
<feature type="region of interest" description="Disordered" evidence="1">
    <location>
        <begin position="24"/>
        <end position="58"/>
    </location>
</feature>
<name>A0A8I6A1V9_RAT</name>
<evidence type="ECO:0000313" key="2">
    <source>
        <dbReference type="Ensembl" id="ENSRNOP00000084762.1"/>
    </source>
</evidence>
<dbReference type="OrthoDB" id="9578134at2759"/>
<reference evidence="2" key="2">
    <citation type="submission" date="2025-08" db="UniProtKB">
        <authorList>
            <consortium name="Ensembl"/>
        </authorList>
    </citation>
    <scope>IDENTIFICATION</scope>
    <source>
        <strain evidence="2">Brown Norway</strain>
    </source>
</reference>
<reference evidence="2" key="1">
    <citation type="submission" date="2024-01" db="EMBL/GenBank/DDBJ databases">
        <title>GRCr8: a new rat reference genome assembly contstructed from accurate long reads and long range scaffolding.</title>
        <authorList>
            <person name="Doris P.A."/>
            <person name="Kalbfleisch T."/>
            <person name="Li K."/>
            <person name="Howe K."/>
            <person name="Wood J."/>
        </authorList>
    </citation>
    <scope>NUCLEOTIDE SEQUENCE [LARGE SCALE GENOMIC DNA]</scope>
    <source>
        <strain evidence="2">Brown Norway</strain>
    </source>
</reference>
<reference evidence="2" key="3">
    <citation type="submission" date="2025-09" db="UniProtKB">
        <authorList>
            <consortium name="Ensembl"/>
        </authorList>
    </citation>
    <scope>IDENTIFICATION</scope>
    <source>
        <strain evidence="2">Brown Norway</strain>
    </source>
</reference>
<dbReference type="Ensembl" id="ENSRNOT00000095337.2">
    <property type="protein sequence ID" value="ENSRNOP00000084762.1"/>
    <property type="gene ID" value="ENSRNOG00000070759.2"/>
</dbReference>
<dbReference type="RGD" id="150343523">
    <property type="gene designation" value="4930455H04Rik"/>
</dbReference>
<dbReference type="Proteomes" id="UP000002494">
    <property type="component" value="Chromosome 2"/>
</dbReference>
<feature type="compositionally biased region" description="Basic and acidic residues" evidence="1">
    <location>
        <begin position="46"/>
        <end position="58"/>
    </location>
</feature>
<dbReference type="GeneTree" id="ENSGT00860000136099"/>